<comment type="subcellular location">
    <subcellularLocation>
        <location evidence="1">Golgi apparatus membrane</location>
        <topology evidence="1">Single-pass type II membrane protein</topology>
    </subcellularLocation>
</comment>
<dbReference type="OMA" id="HEFNEIA"/>
<dbReference type="OrthoDB" id="529273at2759"/>
<evidence type="ECO:0000256" key="2">
    <source>
        <dbReference type="ARBA" id="ARBA00022676"/>
    </source>
</evidence>
<gene>
    <name evidence="6" type="primary">LOC104594063</name>
</gene>
<reference evidence="6" key="1">
    <citation type="submission" date="2025-08" db="UniProtKB">
        <authorList>
            <consortium name="RefSeq"/>
        </authorList>
    </citation>
    <scope>IDENTIFICATION</scope>
</reference>
<dbReference type="KEGG" id="nnu:104594063"/>
<dbReference type="Pfam" id="PF04577">
    <property type="entry name" value="Glyco_transf_61"/>
    <property type="match status" value="1"/>
</dbReference>
<evidence type="ECO:0000256" key="3">
    <source>
        <dbReference type="ARBA" id="ARBA00022679"/>
    </source>
</evidence>
<dbReference type="AlphaFoldDB" id="A0A1U7ZVH7"/>
<evidence type="ECO:0000313" key="5">
    <source>
        <dbReference type="Proteomes" id="UP000189703"/>
    </source>
</evidence>
<sequence length="469" mass="53302">MAKESPRVALTAASFFALLLPLLYLAFFRSDTWSIDSWRQQLTDRFSANTNNHDEDKGPQAQDIKEENPLKLHLRRLVRGKNLMELETTGYSCESDIHSDVCVADQQVKIDMRSLTIYLSSKQIPPDAPLRVRPYPKKEDENNMRIVTPVEIKIPNSTFIPPACDVTHDVPAVIFATTYTGNIYHEFNEIAIPLFLTCRHFQSRIRFIVTDFNAWWVTRFDSLLSGLSSYGIINPADDGRVHCFPAAVVGLKYHDTLYCNTSRIPGGYSTLDFKQFLRESFNLRVKHESEIPELNLVLISRKRTRMFVNEEDLVRVAEGLGYHVTRASPEHMANLRKFSGVLNRCNVLVGAHGAGLTNMVFLPEGAVVVQVVGWGLEWASEAYYGGPSHKMGIYYLEYKIDPDETTLIDVYGRDHPVITDPWSIHRQGYNVSRAVYIDGQNFRINVDKFRKTLEEALKLVGRSASPSPP</sequence>
<dbReference type="Proteomes" id="UP000189703">
    <property type="component" value="Unplaced"/>
</dbReference>
<evidence type="ECO:0000256" key="1">
    <source>
        <dbReference type="ARBA" id="ARBA00004323"/>
    </source>
</evidence>
<evidence type="ECO:0000256" key="4">
    <source>
        <dbReference type="ARBA" id="ARBA00023180"/>
    </source>
</evidence>
<keyword evidence="4" id="KW-0325">Glycoprotein</keyword>
<dbReference type="STRING" id="4432.A0A1U7ZVH7"/>
<dbReference type="InterPro" id="IPR049625">
    <property type="entry name" value="Glyco_transf_61_cat"/>
</dbReference>
<dbReference type="GO" id="GO:0016757">
    <property type="term" value="F:glycosyltransferase activity"/>
    <property type="evidence" value="ECO:0000318"/>
    <property type="project" value="GO_Central"/>
</dbReference>
<dbReference type="GO" id="GO:0000139">
    <property type="term" value="C:Golgi membrane"/>
    <property type="evidence" value="ECO:0007669"/>
    <property type="project" value="UniProtKB-SubCell"/>
</dbReference>
<dbReference type="PANTHER" id="PTHR20961:SF108">
    <property type="entry name" value="GLYCOSYLTRANSFERASE"/>
    <property type="match status" value="1"/>
</dbReference>
<keyword evidence="5" id="KW-1185">Reference proteome</keyword>
<dbReference type="PANTHER" id="PTHR20961">
    <property type="entry name" value="GLYCOSYLTRANSFERASE"/>
    <property type="match status" value="1"/>
</dbReference>
<organism evidence="5 6">
    <name type="scientific">Nelumbo nucifera</name>
    <name type="common">Sacred lotus</name>
    <dbReference type="NCBI Taxonomy" id="4432"/>
    <lineage>
        <taxon>Eukaryota</taxon>
        <taxon>Viridiplantae</taxon>
        <taxon>Streptophyta</taxon>
        <taxon>Embryophyta</taxon>
        <taxon>Tracheophyta</taxon>
        <taxon>Spermatophyta</taxon>
        <taxon>Magnoliopsida</taxon>
        <taxon>Proteales</taxon>
        <taxon>Nelumbonaceae</taxon>
        <taxon>Nelumbo</taxon>
    </lineage>
</organism>
<dbReference type="InterPro" id="IPR007657">
    <property type="entry name" value="Glycosyltransferase_61"/>
</dbReference>
<dbReference type="GeneID" id="104594063"/>
<dbReference type="eggNOG" id="KOG4698">
    <property type="taxonomic scope" value="Eukaryota"/>
</dbReference>
<keyword evidence="2" id="KW-0328">Glycosyltransferase</keyword>
<name>A0A1U7ZVH7_NELNU</name>
<keyword evidence="3" id="KW-0808">Transferase</keyword>
<proteinExistence type="predicted"/>
<dbReference type="RefSeq" id="XP_010252487.1">
    <property type="nucleotide sequence ID" value="XM_010254185.2"/>
</dbReference>
<dbReference type="GO" id="GO:0016763">
    <property type="term" value="F:pentosyltransferase activity"/>
    <property type="evidence" value="ECO:0007669"/>
    <property type="project" value="UniProtKB-ARBA"/>
</dbReference>
<evidence type="ECO:0000313" key="6">
    <source>
        <dbReference type="RefSeq" id="XP_010252487.1"/>
    </source>
</evidence>
<accession>A0A1U7ZVH7</accession>
<protein>
    <submittedName>
        <fullName evidence="6">EGF domain-specific O-linked N-acetylglucosamine transferase-like</fullName>
    </submittedName>
</protein>